<evidence type="ECO:0000256" key="1">
    <source>
        <dbReference type="SAM" id="MobiDB-lite"/>
    </source>
</evidence>
<proteinExistence type="predicted"/>
<protein>
    <submittedName>
        <fullName evidence="2">Os11g0590801 protein</fullName>
    </submittedName>
</protein>
<dbReference type="Proteomes" id="UP000059680">
    <property type="component" value="Chromosome 11"/>
</dbReference>
<reference evidence="2 3" key="2">
    <citation type="journal article" date="2013" name="Plant Cell Physiol.">
        <title>Rice Annotation Project Database (RAP-DB): an integrative and interactive database for rice genomics.</title>
        <authorList>
            <person name="Sakai H."/>
            <person name="Lee S.S."/>
            <person name="Tanaka T."/>
            <person name="Numa H."/>
            <person name="Kim J."/>
            <person name="Kawahara Y."/>
            <person name="Wakimoto H."/>
            <person name="Yang C.C."/>
            <person name="Iwamoto M."/>
            <person name="Abe T."/>
            <person name="Yamada Y."/>
            <person name="Muto A."/>
            <person name="Inokuchi H."/>
            <person name="Ikemura T."/>
            <person name="Matsumoto T."/>
            <person name="Sasaki T."/>
            <person name="Itoh T."/>
        </authorList>
    </citation>
    <scope>NUCLEOTIDE SEQUENCE [LARGE SCALE GENOMIC DNA]</scope>
    <source>
        <strain evidence="3">cv. Nipponbare</strain>
    </source>
</reference>
<feature type="compositionally biased region" description="Gly residues" evidence="1">
    <location>
        <begin position="86"/>
        <end position="95"/>
    </location>
</feature>
<reference evidence="2 3" key="3">
    <citation type="journal article" date="2013" name="Rice">
        <title>Improvement of the Oryza sativa Nipponbare reference genome using next generation sequence and optical map data.</title>
        <authorList>
            <person name="Kawahara Y."/>
            <person name="de la Bastide M."/>
            <person name="Hamilton J.P."/>
            <person name="Kanamori H."/>
            <person name="McCombie W.R."/>
            <person name="Ouyang S."/>
            <person name="Schwartz D.C."/>
            <person name="Tanaka T."/>
            <person name="Wu J."/>
            <person name="Zhou S."/>
            <person name="Childs K.L."/>
            <person name="Davidson R.M."/>
            <person name="Lin H."/>
            <person name="Quesada-Ocampo L."/>
            <person name="Vaillancourt B."/>
            <person name="Sakai H."/>
            <person name="Lee S.S."/>
            <person name="Kim J."/>
            <person name="Numa H."/>
            <person name="Itoh T."/>
            <person name="Buell C.R."/>
            <person name="Matsumoto T."/>
        </authorList>
    </citation>
    <scope>NUCLEOTIDE SEQUENCE [LARGE SCALE GENOMIC DNA]</scope>
    <source>
        <strain evidence="3">cv. Nipponbare</strain>
    </source>
</reference>
<dbReference type="PaxDb" id="39947-A0A0P0Y430"/>
<dbReference type="InParanoid" id="A0A0P0Y430"/>
<keyword evidence="3" id="KW-1185">Reference proteome</keyword>
<evidence type="ECO:0000313" key="2">
    <source>
        <dbReference type="EMBL" id="BAT14670.1"/>
    </source>
</evidence>
<accession>A0A0P0Y430</accession>
<organism evidence="2 3">
    <name type="scientific">Oryza sativa subsp. japonica</name>
    <name type="common">Rice</name>
    <dbReference type="NCBI Taxonomy" id="39947"/>
    <lineage>
        <taxon>Eukaryota</taxon>
        <taxon>Viridiplantae</taxon>
        <taxon>Streptophyta</taxon>
        <taxon>Embryophyta</taxon>
        <taxon>Tracheophyta</taxon>
        <taxon>Spermatophyta</taxon>
        <taxon>Magnoliopsida</taxon>
        <taxon>Liliopsida</taxon>
        <taxon>Poales</taxon>
        <taxon>Poaceae</taxon>
        <taxon>BOP clade</taxon>
        <taxon>Oryzoideae</taxon>
        <taxon>Oryzeae</taxon>
        <taxon>Oryzinae</taxon>
        <taxon>Oryza</taxon>
        <taxon>Oryza sativa</taxon>
    </lineage>
</organism>
<sequence length="95" mass="10794">MKMLCLLVKDRYDVLAMPRTQQRHVRPPVHDSCCFRLVPSSSVLVFRRVLSSSLWTSLRWRVEVIVAIGSLKSARPDLDREQEGQVGIGQCGDGR</sequence>
<evidence type="ECO:0000313" key="3">
    <source>
        <dbReference type="Proteomes" id="UP000059680"/>
    </source>
</evidence>
<gene>
    <name evidence="2" type="ordered locus">Os11g0590801</name>
    <name evidence="2" type="ORF">OSNPB_110590801</name>
</gene>
<reference evidence="3" key="1">
    <citation type="journal article" date="2005" name="Nature">
        <title>The map-based sequence of the rice genome.</title>
        <authorList>
            <consortium name="International rice genome sequencing project (IRGSP)"/>
            <person name="Matsumoto T."/>
            <person name="Wu J."/>
            <person name="Kanamori H."/>
            <person name="Katayose Y."/>
            <person name="Fujisawa M."/>
            <person name="Namiki N."/>
            <person name="Mizuno H."/>
            <person name="Yamamoto K."/>
            <person name="Antonio B.A."/>
            <person name="Baba T."/>
            <person name="Sakata K."/>
            <person name="Nagamura Y."/>
            <person name="Aoki H."/>
            <person name="Arikawa K."/>
            <person name="Arita K."/>
            <person name="Bito T."/>
            <person name="Chiden Y."/>
            <person name="Fujitsuka N."/>
            <person name="Fukunaka R."/>
            <person name="Hamada M."/>
            <person name="Harada C."/>
            <person name="Hayashi A."/>
            <person name="Hijishita S."/>
            <person name="Honda M."/>
            <person name="Hosokawa S."/>
            <person name="Ichikawa Y."/>
            <person name="Idonuma A."/>
            <person name="Iijima M."/>
            <person name="Ikeda M."/>
            <person name="Ikeno M."/>
            <person name="Ito K."/>
            <person name="Ito S."/>
            <person name="Ito T."/>
            <person name="Ito Y."/>
            <person name="Ito Y."/>
            <person name="Iwabuchi A."/>
            <person name="Kamiya K."/>
            <person name="Karasawa W."/>
            <person name="Kurita K."/>
            <person name="Katagiri S."/>
            <person name="Kikuta A."/>
            <person name="Kobayashi H."/>
            <person name="Kobayashi N."/>
            <person name="Machita K."/>
            <person name="Maehara T."/>
            <person name="Masukawa M."/>
            <person name="Mizubayashi T."/>
            <person name="Mukai Y."/>
            <person name="Nagasaki H."/>
            <person name="Nagata Y."/>
            <person name="Naito S."/>
            <person name="Nakashima M."/>
            <person name="Nakama Y."/>
            <person name="Nakamichi Y."/>
            <person name="Nakamura M."/>
            <person name="Meguro A."/>
            <person name="Negishi M."/>
            <person name="Ohta I."/>
            <person name="Ohta T."/>
            <person name="Okamoto M."/>
            <person name="Ono N."/>
            <person name="Saji S."/>
            <person name="Sakaguchi M."/>
            <person name="Sakai K."/>
            <person name="Shibata M."/>
            <person name="Shimokawa T."/>
            <person name="Song J."/>
            <person name="Takazaki Y."/>
            <person name="Terasawa K."/>
            <person name="Tsugane M."/>
            <person name="Tsuji K."/>
            <person name="Ueda S."/>
            <person name="Waki K."/>
            <person name="Yamagata H."/>
            <person name="Yamamoto M."/>
            <person name="Yamamoto S."/>
            <person name="Yamane H."/>
            <person name="Yoshiki S."/>
            <person name="Yoshihara R."/>
            <person name="Yukawa K."/>
            <person name="Zhong H."/>
            <person name="Yano M."/>
            <person name="Yuan Q."/>
            <person name="Ouyang S."/>
            <person name="Liu J."/>
            <person name="Jones K.M."/>
            <person name="Gansberger K."/>
            <person name="Moffat K."/>
            <person name="Hill J."/>
            <person name="Bera J."/>
            <person name="Fadrosh D."/>
            <person name="Jin S."/>
            <person name="Johri S."/>
            <person name="Kim M."/>
            <person name="Overton L."/>
            <person name="Reardon M."/>
            <person name="Tsitrin T."/>
            <person name="Vuong H."/>
            <person name="Weaver B."/>
            <person name="Ciecko A."/>
            <person name="Tallon L."/>
            <person name="Jackson J."/>
            <person name="Pai G."/>
            <person name="Aken S.V."/>
            <person name="Utterback T."/>
            <person name="Reidmuller S."/>
            <person name="Feldblyum T."/>
            <person name="Hsiao J."/>
            <person name="Zismann V."/>
            <person name="Iobst S."/>
            <person name="de Vazeille A.R."/>
            <person name="Buell C.R."/>
            <person name="Ying K."/>
            <person name="Li Y."/>
            <person name="Lu T."/>
            <person name="Huang Y."/>
            <person name="Zhao Q."/>
            <person name="Feng Q."/>
            <person name="Zhang L."/>
            <person name="Zhu J."/>
            <person name="Weng Q."/>
            <person name="Mu J."/>
            <person name="Lu Y."/>
            <person name="Fan D."/>
            <person name="Liu Y."/>
            <person name="Guan J."/>
            <person name="Zhang Y."/>
            <person name="Yu S."/>
            <person name="Liu X."/>
            <person name="Zhang Y."/>
            <person name="Hong G."/>
            <person name="Han B."/>
            <person name="Choisne N."/>
            <person name="Demange N."/>
            <person name="Orjeda G."/>
            <person name="Samain S."/>
            <person name="Cattolico L."/>
            <person name="Pelletier E."/>
            <person name="Couloux A."/>
            <person name="Segurens B."/>
            <person name="Wincker P."/>
            <person name="D'Hont A."/>
            <person name="Scarpelli C."/>
            <person name="Weissenbach J."/>
            <person name="Salanoubat M."/>
            <person name="Quetier F."/>
            <person name="Yu Y."/>
            <person name="Kim H.R."/>
            <person name="Rambo T."/>
            <person name="Currie J."/>
            <person name="Collura K."/>
            <person name="Luo M."/>
            <person name="Yang T."/>
            <person name="Ammiraju J.S.S."/>
            <person name="Engler F."/>
            <person name="Soderlund C."/>
            <person name="Wing R.A."/>
            <person name="Palmer L.E."/>
            <person name="de la Bastide M."/>
            <person name="Spiegel L."/>
            <person name="Nascimento L."/>
            <person name="Zutavern T."/>
            <person name="O'Shaughnessy A."/>
            <person name="Dike S."/>
            <person name="Dedhia N."/>
            <person name="Preston R."/>
            <person name="Balija V."/>
            <person name="McCombie W.R."/>
            <person name="Chow T."/>
            <person name="Chen H."/>
            <person name="Chung M."/>
            <person name="Chen C."/>
            <person name="Shaw J."/>
            <person name="Wu H."/>
            <person name="Hsiao K."/>
            <person name="Chao Y."/>
            <person name="Chu M."/>
            <person name="Cheng C."/>
            <person name="Hour A."/>
            <person name="Lee P."/>
            <person name="Lin S."/>
            <person name="Lin Y."/>
            <person name="Liou J."/>
            <person name="Liu S."/>
            <person name="Hsing Y."/>
            <person name="Raghuvanshi S."/>
            <person name="Mohanty A."/>
            <person name="Bharti A.K."/>
            <person name="Gaur A."/>
            <person name="Gupta V."/>
            <person name="Kumar D."/>
            <person name="Ravi V."/>
            <person name="Vij S."/>
            <person name="Kapur A."/>
            <person name="Khurana P."/>
            <person name="Khurana P."/>
            <person name="Khurana J.P."/>
            <person name="Tyagi A.K."/>
            <person name="Gaikwad K."/>
            <person name="Singh A."/>
            <person name="Dalal V."/>
            <person name="Srivastava S."/>
            <person name="Dixit A."/>
            <person name="Pal A.K."/>
            <person name="Ghazi I.A."/>
            <person name="Yadav M."/>
            <person name="Pandit A."/>
            <person name="Bhargava A."/>
            <person name="Sureshbabu K."/>
            <person name="Batra K."/>
            <person name="Sharma T.R."/>
            <person name="Mohapatra T."/>
            <person name="Singh N.K."/>
            <person name="Messing J."/>
            <person name="Nelson A.B."/>
            <person name="Fuks G."/>
            <person name="Kavchok S."/>
            <person name="Keizer G."/>
            <person name="Linton E."/>
            <person name="Llaca V."/>
            <person name="Song R."/>
            <person name="Tanyolac B."/>
            <person name="Young S."/>
            <person name="Ho-Il K."/>
            <person name="Hahn J.H."/>
            <person name="Sangsakoo G."/>
            <person name="Vanavichit A."/>
            <person name="de Mattos Luiz.A.T."/>
            <person name="Zimmer P.D."/>
            <person name="Malone G."/>
            <person name="Dellagostin O."/>
            <person name="de Oliveira A.C."/>
            <person name="Bevan M."/>
            <person name="Bancroft I."/>
            <person name="Minx P."/>
            <person name="Cordum H."/>
            <person name="Wilson R."/>
            <person name="Cheng Z."/>
            <person name="Jin W."/>
            <person name="Jiang J."/>
            <person name="Leong S.A."/>
            <person name="Iwama H."/>
            <person name="Gojobori T."/>
            <person name="Itoh T."/>
            <person name="Niimura Y."/>
            <person name="Fujii Y."/>
            <person name="Habara T."/>
            <person name="Sakai H."/>
            <person name="Sato Y."/>
            <person name="Wilson G."/>
            <person name="Kumar K."/>
            <person name="McCouch S."/>
            <person name="Juretic N."/>
            <person name="Hoen D."/>
            <person name="Wright S."/>
            <person name="Bruskiewich R."/>
            <person name="Bureau T."/>
            <person name="Miyao A."/>
            <person name="Hirochika H."/>
            <person name="Nishikawa T."/>
            <person name="Kadowaki K."/>
            <person name="Sugiura M."/>
            <person name="Burr B."/>
            <person name="Sasaki T."/>
        </authorList>
    </citation>
    <scope>NUCLEOTIDE SEQUENCE [LARGE SCALE GENOMIC DNA]</scope>
    <source>
        <strain evidence="3">cv. Nipponbare</strain>
    </source>
</reference>
<name>A0A0P0Y430_ORYSJ</name>
<feature type="region of interest" description="Disordered" evidence="1">
    <location>
        <begin position="76"/>
        <end position="95"/>
    </location>
</feature>
<dbReference type="EMBL" id="AP014967">
    <property type="protein sequence ID" value="BAT14670.1"/>
    <property type="molecule type" value="Genomic_DNA"/>
</dbReference>
<dbReference type="AlphaFoldDB" id="A0A0P0Y430"/>